<comment type="caution">
    <text evidence="2">The sequence shown here is derived from an EMBL/GenBank/DDBJ whole genome shotgun (WGS) entry which is preliminary data.</text>
</comment>
<dbReference type="NCBIfam" id="TIGR00762">
    <property type="entry name" value="DegV"/>
    <property type="match status" value="1"/>
</dbReference>
<evidence type="ECO:0000313" key="3">
    <source>
        <dbReference type="Proteomes" id="UP000238081"/>
    </source>
</evidence>
<accession>A0A0A6PSU4</accession>
<dbReference type="InterPro" id="IPR043168">
    <property type="entry name" value="DegV_C"/>
</dbReference>
<name>A0A0A6PSU4_CLOBU</name>
<keyword evidence="1" id="KW-0446">Lipid-binding</keyword>
<sequence>MNIRIVTDSCVDHNKDVFGHEENMERVPFKIIIENEEMIDKNIDLEELREKMKATKNKITTACPSPHEFLEAFKKCKENFVITISEKLSGSHNSAVLAANMFKEEVEDAFVHIFDCKTATAGASLVTLKLKTMIEEKVEKNKIIEDINNYIDQMKTFLVPVKLDNLAKNGRISSKKAFVGSLLQVTPIMCDNGDGEIILKEQVRGRKKAFNRLLEIIGEECENFEERILAISHVNSEDRALKLKEEILSRYNFKKVLIFEGGGLTTIYADDGGLVVSY</sequence>
<dbReference type="PANTHER" id="PTHR33434:SF2">
    <property type="entry name" value="FATTY ACID-BINDING PROTEIN TM_1468"/>
    <property type="match status" value="1"/>
</dbReference>
<dbReference type="SUPFAM" id="SSF82549">
    <property type="entry name" value="DAK1/DegV-like"/>
    <property type="match status" value="1"/>
</dbReference>
<dbReference type="InterPro" id="IPR003797">
    <property type="entry name" value="DegV"/>
</dbReference>
<dbReference type="Proteomes" id="UP000238081">
    <property type="component" value="Unassembled WGS sequence"/>
</dbReference>
<dbReference type="Pfam" id="PF02645">
    <property type="entry name" value="DegV"/>
    <property type="match status" value="1"/>
</dbReference>
<evidence type="ECO:0000313" key="2">
    <source>
        <dbReference type="EMBL" id="PPV14888.1"/>
    </source>
</evidence>
<organism evidence="2 3">
    <name type="scientific">Clostridium butyricum</name>
    <dbReference type="NCBI Taxonomy" id="1492"/>
    <lineage>
        <taxon>Bacteria</taxon>
        <taxon>Bacillati</taxon>
        <taxon>Bacillota</taxon>
        <taxon>Clostridia</taxon>
        <taxon>Eubacteriales</taxon>
        <taxon>Clostridiaceae</taxon>
        <taxon>Clostridium</taxon>
    </lineage>
</organism>
<dbReference type="AlphaFoldDB" id="A0A0A6PSU4"/>
<proteinExistence type="predicted"/>
<dbReference type="GO" id="GO:0008289">
    <property type="term" value="F:lipid binding"/>
    <property type="evidence" value="ECO:0007669"/>
    <property type="project" value="UniProtKB-KW"/>
</dbReference>
<dbReference type="Gene3D" id="3.40.50.10440">
    <property type="entry name" value="Dihydroxyacetone kinase, domain 1"/>
    <property type="match status" value="1"/>
</dbReference>
<dbReference type="RefSeq" id="WP_027635470.1">
    <property type="nucleotide sequence ID" value="NZ_CANCWB010000001.1"/>
</dbReference>
<reference evidence="2 3" key="1">
    <citation type="submission" date="2016-01" db="EMBL/GenBank/DDBJ databases">
        <title>Characterization of the Clostridium difficile lineages that are prevalent in Hong Kong and China.</title>
        <authorList>
            <person name="Kwok J.S.-L."/>
            <person name="Lam W.-Y."/>
            <person name="Ip M."/>
            <person name="Chan T.-F."/>
            <person name="Hawkey P.M."/>
            <person name="Tsui S.K.-W."/>
        </authorList>
    </citation>
    <scope>NUCLEOTIDE SEQUENCE [LARGE SCALE GENOMIC DNA]</scope>
    <source>
        <strain evidence="2 3">300064</strain>
    </source>
</reference>
<dbReference type="PROSITE" id="PS51482">
    <property type="entry name" value="DEGV"/>
    <property type="match status" value="1"/>
</dbReference>
<gene>
    <name evidence="2" type="ORF">AWN73_13515</name>
</gene>
<dbReference type="PANTHER" id="PTHR33434">
    <property type="entry name" value="DEGV DOMAIN-CONTAINING PROTEIN DR_1986-RELATED"/>
    <property type="match status" value="1"/>
</dbReference>
<dbReference type="InterPro" id="IPR050270">
    <property type="entry name" value="DegV_domain_contain"/>
</dbReference>
<dbReference type="Gene3D" id="2.20.28.50">
    <property type="entry name" value="degv family protein"/>
    <property type="match status" value="1"/>
</dbReference>
<evidence type="ECO:0000256" key="1">
    <source>
        <dbReference type="ARBA" id="ARBA00023121"/>
    </source>
</evidence>
<dbReference type="Gene3D" id="3.30.1180.10">
    <property type="match status" value="1"/>
</dbReference>
<dbReference type="EMBL" id="LRDH01000105">
    <property type="protein sequence ID" value="PPV14888.1"/>
    <property type="molecule type" value="Genomic_DNA"/>
</dbReference>
<protein>
    <submittedName>
        <fullName evidence="2">Fatty acid-binding protein DegV</fullName>
    </submittedName>
</protein>